<dbReference type="Proteomes" id="UP000190744">
    <property type="component" value="Unassembled WGS sequence"/>
</dbReference>
<dbReference type="AlphaFoldDB" id="A0A1S9RF04"/>
<feature type="compositionally biased region" description="Polar residues" evidence="1">
    <location>
        <begin position="108"/>
        <end position="119"/>
    </location>
</feature>
<sequence length="427" mass="47678">MEIDTAAAQAGAQAKTLEPVEELIGPGEAASGASVGDSKSDSRPEYDSEGATSDEITFHPHRMTLSTFRRLLSCYQTTVEQVHRRKAMLKLQPKPEKGPKRKAEKKTNPASASSKGAVSLQKTEFTASEEEYIKEATDKLLKLDRWRYEEMPKIMGERREKNNGEVLNRDDLITVMEWKTKHGTPRPTLMGMVKSNQNKNVIQCSSTAMAALSTEDPILAPNEAFPRPSIDAFGPLRGVGVATASLILSMATATGNPKQQVPFYSDDVFAWLCLQEFPEPEEDDYEEEDAAEKEQKSDGKALNGKERGPRSPNIKLKYPNSELKLKYTIGEYRKLWDASWELHDRLNRAVEAESESPSTSISHTDIEKTAYVLRNIALSGYFEGQGPENAARTATRQKVRDEAAIKVEKAENVENETRGRNVKRRKV</sequence>
<feature type="region of interest" description="Disordered" evidence="1">
    <location>
        <begin position="1"/>
        <end position="58"/>
    </location>
</feature>
<feature type="compositionally biased region" description="Low complexity" evidence="1">
    <location>
        <begin position="1"/>
        <end position="14"/>
    </location>
</feature>
<organism evidence="2 3">
    <name type="scientific">Penicillium brasilianum</name>
    <dbReference type="NCBI Taxonomy" id="104259"/>
    <lineage>
        <taxon>Eukaryota</taxon>
        <taxon>Fungi</taxon>
        <taxon>Dikarya</taxon>
        <taxon>Ascomycota</taxon>
        <taxon>Pezizomycotina</taxon>
        <taxon>Eurotiomycetes</taxon>
        <taxon>Eurotiomycetidae</taxon>
        <taxon>Eurotiales</taxon>
        <taxon>Aspergillaceae</taxon>
        <taxon>Penicillium</taxon>
    </lineage>
</organism>
<feature type="region of interest" description="Disordered" evidence="1">
    <location>
        <begin position="280"/>
        <end position="315"/>
    </location>
</feature>
<gene>
    <name evidence="2" type="ORF">PEBR_32047</name>
</gene>
<accession>A0A1S9RF04</accession>
<protein>
    <submittedName>
        <fullName evidence="2">Uncharacterized protein</fullName>
    </submittedName>
</protein>
<evidence type="ECO:0000256" key="1">
    <source>
        <dbReference type="SAM" id="MobiDB-lite"/>
    </source>
</evidence>
<feature type="compositionally biased region" description="Basic and acidic residues" evidence="1">
    <location>
        <begin position="292"/>
        <end position="309"/>
    </location>
</feature>
<dbReference type="EMBL" id="LJBN01000186">
    <property type="protein sequence ID" value="OOQ84057.1"/>
    <property type="molecule type" value="Genomic_DNA"/>
</dbReference>
<name>A0A1S9RF04_PENBI</name>
<reference evidence="3" key="1">
    <citation type="submission" date="2015-09" db="EMBL/GenBank/DDBJ databases">
        <authorList>
            <person name="Fill T.P."/>
            <person name="Baretta J.F."/>
            <person name="de Almeida L.G."/>
            <person name="Rocha M."/>
            <person name="de Souza D.H."/>
            <person name="Malavazi I."/>
            <person name="Cerdeira L.T."/>
            <person name="Hong H."/>
            <person name="Samborskyy M."/>
            <person name="de Vasconcelos A.T."/>
            <person name="Leadlay P."/>
            <person name="Rodrigues-Filho E."/>
        </authorList>
    </citation>
    <scope>NUCLEOTIDE SEQUENCE [LARGE SCALE GENOMIC DNA]</scope>
    <source>
        <strain evidence="3">LaBioMMi 136</strain>
    </source>
</reference>
<proteinExistence type="predicted"/>
<evidence type="ECO:0000313" key="3">
    <source>
        <dbReference type="Proteomes" id="UP000190744"/>
    </source>
</evidence>
<feature type="compositionally biased region" description="Acidic residues" evidence="1">
    <location>
        <begin position="280"/>
        <end position="291"/>
    </location>
</feature>
<comment type="caution">
    <text evidence="2">The sequence shown here is derived from an EMBL/GenBank/DDBJ whole genome shotgun (WGS) entry which is preliminary data.</text>
</comment>
<evidence type="ECO:0000313" key="2">
    <source>
        <dbReference type="EMBL" id="OOQ84057.1"/>
    </source>
</evidence>
<dbReference type="PANTHER" id="PTHR21521">
    <property type="entry name" value="AMUN, ISOFORM A"/>
    <property type="match status" value="1"/>
</dbReference>
<dbReference type="PANTHER" id="PTHR21521:SF0">
    <property type="entry name" value="AMUN, ISOFORM A"/>
    <property type="match status" value="1"/>
</dbReference>
<feature type="region of interest" description="Disordered" evidence="1">
    <location>
        <begin position="86"/>
        <end position="119"/>
    </location>
</feature>